<evidence type="ECO:0000313" key="2">
    <source>
        <dbReference type="Proteomes" id="UP001056120"/>
    </source>
</evidence>
<name>A0ACB9D3N9_9ASTR</name>
<keyword evidence="2" id="KW-1185">Reference proteome</keyword>
<gene>
    <name evidence="1" type="ORF">L1987_58903</name>
</gene>
<reference evidence="2" key="1">
    <citation type="journal article" date="2022" name="Mol. Ecol. Resour.">
        <title>The genomes of chicory, endive, great burdock and yacon provide insights into Asteraceae palaeo-polyploidization history and plant inulin production.</title>
        <authorList>
            <person name="Fan W."/>
            <person name="Wang S."/>
            <person name="Wang H."/>
            <person name="Wang A."/>
            <person name="Jiang F."/>
            <person name="Liu H."/>
            <person name="Zhao H."/>
            <person name="Xu D."/>
            <person name="Zhang Y."/>
        </authorList>
    </citation>
    <scope>NUCLEOTIDE SEQUENCE [LARGE SCALE GENOMIC DNA]</scope>
    <source>
        <strain evidence="2">cv. Yunnan</strain>
    </source>
</reference>
<organism evidence="1 2">
    <name type="scientific">Smallanthus sonchifolius</name>
    <dbReference type="NCBI Taxonomy" id="185202"/>
    <lineage>
        <taxon>Eukaryota</taxon>
        <taxon>Viridiplantae</taxon>
        <taxon>Streptophyta</taxon>
        <taxon>Embryophyta</taxon>
        <taxon>Tracheophyta</taxon>
        <taxon>Spermatophyta</taxon>
        <taxon>Magnoliopsida</taxon>
        <taxon>eudicotyledons</taxon>
        <taxon>Gunneridae</taxon>
        <taxon>Pentapetalae</taxon>
        <taxon>asterids</taxon>
        <taxon>campanulids</taxon>
        <taxon>Asterales</taxon>
        <taxon>Asteraceae</taxon>
        <taxon>Asteroideae</taxon>
        <taxon>Heliantheae alliance</taxon>
        <taxon>Millerieae</taxon>
        <taxon>Smallanthus</taxon>
    </lineage>
</organism>
<reference evidence="1 2" key="2">
    <citation type="journal article" date="2022" name="Mol. Ecol. Resour.">
        <title>The genomes of chicory, endive, great burdock and yacon provide insights into Asteraceae paleo-polyploidization history and plant inulin production.</title>
        <authorList>
            <person name="Fan W."/>
            <person name="Wang S."/>
            <person name="Wang H."/>
            <person name="Wang A."/>
            <person name="Jiang F."/>
            <person name="Liu H."/>
            <person name="Zhao H."/>
            <person name="Xu D."/>
            <person name="Zhang Y."/>
        </authorList>
    </citation>
    <scope>NUCLEOTIDE SEQUENCE [LARGE SCALE GENOMIC DNA]</scope>
    <source>
        <strain evidence="2">cv. Yunnan</strain>
        <tissue evidence="1">Leaves</tissue>
    </source>
</reference>
<accession>A0ACB9D3N9</accession>
<evidence type="ECO:0000313" key="1">
    <source>
        <dbReference type="EMBL" id="KAI3741233.1"/>
    </source>
</evidence>
<sequence length="139" mass="16380">MLAQIQVSEAIIDIYKGWVRNKGPFETVMVDMKQWFGNLIVNMVLRMMFGNHFMHGEQNRDQILNAINRFVELLAALLSYVKEEVKEDLYGFNTYEIVKLHAWNDFLQEYQKNFGCTAFVASWLIKRLLEEEYSVDTSV</sequence>
<proteinExistence type="predicted"/>
<protein>
    <submittedName>
        <fullName evidence="1">Uncharacterized protein</fullName>
    </submittedName>
</protein>
<comment type="caution">
    <text evidence="1">The sequence shown here is derived from an EMBL/GenBank/DDBJ whole genome shotgun (WGS) entry which is preliminary data.</text>
</comment>
<dbReference type="EMBL" id="CM042037">
    <property type="protein sequence ID" value="KAI3741233.1"/>
    <property type="molecule type" value="Genomic_DNA"/>
</dbReference>
<dbReference type="Proteomes" id="UP001056120">
    <property type="component" value="Linkage Group LG20"/>
</dbReference>